<name>A0A923KVJ5_9FIRM</name>
<proteinExistence type="predicted"/>
<accession>A0A923KVJ5</accession>
<evidence type="ECO:0000313" key="2">
    <source>
        <dbReference type="EMBL" id="MBC5580866.1"/>
    </source>
</evidence>
<gene>
    <name evidence="2" type="ORF">H8S23_05060</name>
</gene>
<feature type="region of interest" description="Disordered" evidence="1">
    <location>
        <begin position="1"/>
        <end position="25"/>
    </location>
</feature>
<dbReference type="EMBL" id="JACONZ010000001">
    <property type="protein sequence ID" value="MBC5580866.1"/>
    <property type="molecule type" value="Genomic_DNA"/>
</dbReference>
<keyword evidence="3" id="KW-1185">Reference proteome</keyword>
<evidence type="ECO:0000256" key="1">
    <source>
        <dbReference type="SAM" id="MobiDB-lite"/>
    </source>
</evidence>
<dbReference type="Proteomes" id="UP000659630">
    <property type="component" value="Unassembled WGS sequence"/>
</dbReference>
<evidence type="ECO:0000313" key="3">
    <source>
        <dbReference type="Proteomes" id="UP000659630"/>
    </source>
</evidence>
<dbReference type="AlphaFoldDB" id="A0A923KVJ5"/>
<dbReference type="RefSeq" id="WP_186887188.1">
    <property type="nucleotide sequence ID" value="NZ_JACONZ010000001.1"/>
</dbReference>
<organism evidence="2 3">
    <name type="scientific">Anaerofilum hominis</name>
    <dbReference type="NCBI Taxonomy" id="2763016"/>
    <lineage>
        <taxon>Bacteria</taxon>
        <taxon>Bacillati</taxon>
        <taxon>Bacillota</taxon>
        <taxon>Clostridia</taxon>
        <taxon>Eubacteriales</taxon>
        <taxon>Oscillospiraceae</taxon>
        <taxon>Anaerofilum</taxon>
    </lineage>
</organism>
<comment type="caution">
    <text evidence="2">The sequence shown here is derived from an EMBL/GenBank/DDBJ whole genome shotgun (WGS) entry which is preliminary data.</text>
</comment>
<protein>
    <submittedName>
        <fullName evidence="2">Uncharacterized protein</fullName>
    </submittedName>
</protein>
<sequence>MGLTEVFKMEQDKRQAQEPDTPMSEEEIQYWLDDPVYKKAIEMWLAEGSTPQQIAYFLKYQG</sequence>
<reference evidence="2" key="1">
    <citation type="submission" date="2020-08" db="EMBL/GenBank/DDBJ databases">
        <title>Genome public.</title>
        <authorList>
            <person name="Liu C."/>
            <person name="Sun Q."/>
        </authorList>
    </citation>
    <scope>NUCLEOTIDE SEQUENCE</scope>
    <source>
        <strain evidence="2">BX8</strain>
    </source>
</reference>
<feature type="compositionally biased region" description="Basic and acidic residues" evidence="1">
    <location>
        <begin position="7"/>
        <end position="17"/>
    </location>
</feature>